<comment type="similarity">
    <text evidence="2 4">Belongs to the class-II fumarase/aspartase family. Fumarase subfamily.</text>
</comment>
<dbReference type="HAMAP" id="MF_00743">
    <property type="entry name" value="FumaraseC"/>
    <property type="match status" value="1"/>
</dbReference>
<comment type="miscellaneous">
    <text evidence="4">There are 2 substrate-binding sites: the catalytic A site, and the non-catalytic B site that may play a role in the transfer of substrate or product between the active site and the solvent. Alternatively, the B site may bind allosteric effectors.</text>
</comment>
<dbReference type="GO" id="GO:0005737">
    <property type="term" value="C:cytoplasm"/>
    <property type="evidence" value="ECO:0007669"/>
    <property type="project" value="UniProtKB-SubCell"/>
</dbReference>
<dbReference type="OrthoDB" id="9802809at2"/>
<feature type="site" description="Important for catalytic activity" evidence="4">
    <location>
        <position position="328"/>
    </location>
</feature>
<comment type="function">
    <text evidence="4">Involved in the TCA cycle. Catalyzes the stereospecific interconversion of fumarate to L-malate.</text>
</comment>
<comment type="subcellular location">
    <subcellularLocation>
        <location evidence="4">Cytoplasm</location>
    </subcellularLocation>
</comment>
<dbReference type="FunFam" id="1.20.200.10:FF:000001">
    <property type="entry name" value="Fumarate hydratase, mitochondrial"/>
    <property type="match status" value="1"/>
</dbReference>
<dbReference type="InterPro" id="IPR005677">
    <property type="entry name" value="Fum_hydII"/>
</dbReference>
<dbReference type="Proteomes" id="UP000591941">
    <property type="component" value="Unassembled WGS sequence"/>
</dbReference>
<organism evidence="7 8">
    <name type="scientific">Negativicoccus succinicivorans</name>
    <dbReference type="NCBI Taxonomy" id="620903"/>
    <lineage>
        <taxon>Bacteria</taxon>
        <taxon>Bacillati</taxon>
        <taxon>Bacillota</taxon>
        <taxon>Negativicutes</taxon>
        <taxon>Veillonellales</taxon>
        <taxon>Veillonellaceae</taxon>
        <taxon>Negativicoccus</taxon>
    </lineage>
</organism>
<feature type="binding site" description="in site B" evidence="4">
    <location>
        <begin position="126"/>
        <end position="129"/>
    </location>
    <ligand>
        <name>substrate</name>
    </ligand>
</feature>
<dbReference type="PANTHER" id="PTHR11444:SF1">
    <property type="entry name" value="FUMARATE HYDRATASE, MITOCHONDRIAL"/>
    <property type="match status" value="1"/>
</dbReference>
<dbReference type="FunFam" id="1.10.275.10:FF:000001">
    <property type="entry name" value="Fumarate hydratase, mitochondrial"/>
    <property type="match status" value="1"/>
</dbReference>
<accession>A0A841R3E5</accession>
<evidence type="ECO:0000256" key="1">
    <source>
        <dbReference type="ARBA" id="ARBA00001494"/>
    </source>
</evidence>
<dbReference type="GO" id="GO:0006099">
    <property type="term" value="P:tricarboxylic acid cycle"/>
    <property type="evidence" value="ECO:0007669"/>
    <property type="project" value="UniProtKB-UniRule"/>
</dbReference>
<dbReference type="EC" id="4.2.1.2" evidence="4"/>
<dbReference type="InterPro" id="IPR024083">
    <property type="entry name" value="Fumarase/histidase_N"/>
</dbReference>
<feature type="domain" description="Fumarate lyase N-terminal" evidence="5">
    <location>
        <begin position="11"/>
        <end position="339"/>
    </location>
</feature>
<gene>
    <name evidence="4" type="primary">fumC</name>
    <name evidence="7" type="ORF">HNR45_000388</name>
</gene>
<feature type="active site" description="Proton donor/acceptor" evidence="4">
    <location>
        <position position="185"/>
    </location>
</feature>
<dbReference type="Gene3D" id="1.10.40.30">
    <property type="entry name" value="Fumarase/aspartase (C-terminal domain)"/>
    <property type="match status" value="1"/>
</dbReference>
<evidence type="ECO:0000256" key="3">
    <source>
        <dbReference type="ARBA" id="ARBA00023239"/>
    </source>
</evidence>
<evidence type="ECO:0000256" key="4">
    <source>
        <dbReference type="HAMAP-Rule" id="MF_00743"/>
    </source>
</evidence>
<name>A0A841R3E5_9FIRM</name>
<dbReference type="UniPathway" id="UPA00223">
    <property type="reaction ID" value="UER01007"/>
</dbReference>
<feature type="binding site" evidence="4">
    <location>
        <position position="184"/>
    </location>
    <ligand>
        <name>substrate</name>
    </ligand>
</feature>
<dbReference type="PANTHER" id="PTHR11444">
    <property type="entry name" value="ASPARTATEAMMONIA/ARGININOSUCCINATE/ADENYLOSUCCINATE LYASE"/>
    <property type="match status" value="1"/>
</dbReference>
<dbReference type="Gene3D" id="1.10.275.10">
    <property type="entry name" value="Fumarase/aspartase (N-terminal domain)"/>
    <property type="match status" value="1"/>
</dbReference>
<dbReference type="GO" id="GO:0004333">
    <property type="term" value="F:fumarate hydratase activity"/>
    <property type="evidence" value="ECO:0007669"/>
    <property type="project" value="UniProtKB-UniRule"/>
</dbReference>
<dbReference type="InterPro" id="IPR018951">
    <property type="entry name" value="Fumarase_C_C"/>
</dbReference>
<proteinExistence type="inferred from homology"/>
<dbReference type="InterPro" id="IPR022761">
    <property type="entry name" value="Fumarate_lyase_N"/>
</dbReference>
<feature type="binding site" evidence="4">
    <location>
        <begin position="96"/>
        <end position="98"/>
    </location>
    <ligand>
        <name>substrate</name>
    </ligand>
</feature>
<dbReference type="AlphaFoldDB" id="A0A841R3E5"/>
<dbReference type="Gene3D" id="1.20.200.10">
    <property type="entry name" value="Fumarase/aspartase (Central domain)"/>
    <property type="match status" value="1"/>
</dbReference>
<evidence type="ECO:0000313" key="7">
    <source>
        <dbReference type="EMBL" id="MBB6477358.1"/>
    </source>
</evidence>
<dbReference type="FunFam" id="1.10.40.30:FF:000002">
    <property type="entry name" value="Fumarate hydratase class II"/>
    <property type="match status" value="1"/>
</dbReference>
<evidence type="ECO:0000313" key="8">
    <source>
        <dbReference type="Proteomes" id="UP000591941"/>
    </source>
</evidence>
<evidence type="ECO:0000256" key="2">
    <source>
        <dbReference type="ARBA" id="ARBA00009084"/>
    </source>
</evidence>
<keyword evidence="3 4" id="KW-0456">Lyase</keyword>
<comment type="catalytic activity">
    <reaction evidence="4">
        <text>(S)-malate = fumarate + H2O</text>
        <dbReference type="Rhea" id="RHEA:12460"/>
        <dbReference type="ChEBI" id="CHEBI:15377"/>
        <dbReference type="ChEBI" id="CHEBI:15589"/>
        <dbReference type="ChEBI" id="CHEBI:29806"/>
        <dbReference type="EC" id="4.2.1.2"/>
    </reaction>
</comment>
<feature type="domain" description="Fumarase C C-terminal" evidence="6">
    <location>
        <begin position="405"/>
        <end position="458"/>
    </location>
</feature>
<sequence length="460" mass="49776">MAYRVEHDTMGEVRVPAERKWGAQTERSFENFKIGQQMPQEIIRAFAVLKKCAAKVNADLGKLDAKKADVIETVCDEILAGQWPDEFPLVVYQTGSGTQSNMNVNEVIAHIANEKLAAEGNSLRIHPNDDVNSSQSSNDTFPTAMHIAAVVALHEKLYPALAELHRILEQKSKDFMDIVKIGRTHLQDATPLTLGQEISGWAAMLEAAEKMIKESEAHLYPLALGGTAVGTGLNAPKGFAEGVAKEIARATGYDFVSSTNKFHALTAHDQFVYSHGALEALAMNAFKIANDVRLAACGPRAGLAEITIPENEPGSSIMPGKVNPTQCEALTMVACRVHGNSATIALASAHGQFELNVYKPVLVDAYLESVRLLGEALHSFAVHCAEGLEPDRERIAKNVQNSLMLVTALAPKIGYEKAAEIAKKAHHEGTDLKSAALDLGYVIAEEYDEIVVPADMVHPK</sequence>
<reference evidence="7 8" key="1">
    <citation type="submission" date="2020-08" db="EMBL/GenBank/DDBJ databases">
        <title>Genomic Encyclopedia of Type Strains, Phase IV (KMG-IV): sequencing the most valuable type-strain genomes for metagenomic binning, comparative biology and taxonomic classification.</title>
        <authorList>
            <person name="Goeker M."/>
        </authorList>
    </citation>
    <scope>NUCLEOTIDE SEQUENCE [LARGE SCALE GENOMIC DNA]</scope>
    <source>
        <strain evidence="7 8">DSM 21255</strain>
    </source>
</reference>
<dbReference type="CDD" id="cd01362">
    <property type="entry name" value="Fumarase_classII"/>
    <property type="match status" value="1"/>
</dbReference>
<dbReference type="InterPro" id="IPR008948">
    <property type="entry name" value="L-Aspartase-like"/>
</dbReference>
<evidence type="ECO:0000259" key="5">
    <source>
        <dbReference type="Pfam" id="PF00206"/>
    </source>
</evidence>
<dbReference type="SUPFAM" id="SSF48557">
    <property type="entry name" value="L-aspartase-like"/>
    <property type="match status" value="1"/>
</dbReference>
<dbReference type="Pfam" id="PF10415">
    <property type="entry name" value="FumaraseC_C"/>
    <property type="match status" value="1"/>
</dbReference>
<feature type="binding site" evidence="4">
    <location>
        <position position="316"/>
    </location>
    <ligand>
        <name>substrate</name>
    </ligand>
</feature>
<dbReference type="EMBL" id="JACHHI010000002">
    <property type="protein sequence ID" value="MBB6477358.1"/>
    <property type="molecule type" value="Genomic_DNA"/>
</dbReference>
<dbReference type="RefSeq" id="WP_159823172.1">
    <property type="nucleotide sequence ID" value="NZ_CABWNB010000003.1"/>
</dbReference>
<feature type="binding site" evidence="4">
    <location>
        <begin position="136"/>
        <end position="138"/>
    </location>
    <ligand>
        <name>substrate</name>
    </ligand>
</feature>
<keyword evidence="8" id="KW-1185">Reference proteome</keyword>
<feature type="active site" evidence="4">
    <location>
        <position position="315"/>
    </location>
</feature>
<evidence type="ECO:0000259" key="6">
    <source>
        <dbReference type="Pfam" id="PF10415"/>
    </source>
</evidence>
<dbReference type="PROSITE" id="PS00163">
    <property type="entry name" value="FUMARATE_LYASES"/>
    <property type="match status" value="1"/>
</dbReference>
<protein>
    <recommendedName>
        <fullName evidence="4">Fumarate hydratase class II</fullName>
        <shortName evidence="4">Fumarase C</shortName>
        <ecNumber evidence="4">4.2.1.2</ecNumber>
    </recommendedName>
    <alternativeName>
        <fullName evidence="4">Aerobic fumarase</fullName>
    </alternativeName>
    <alternativeName>
        <fullName evidence="4">Iron-independent fumarase</fullName>
    </alternativeName>
</protein>
<feature type="binding site" evidence="4">
    <location>
        <begin position="321"/>
        <end position="323"/>
    </location>
    <ligand>
        <name>substrate</name>
    </ligand>
</feature>
<dbReference type="PRINTS" id="PR00149">
    <property type="entry name" value="FUMRATELYASE"/>
</dbReference>
<dbReference type="GO" id="GO:0006108">
    <property type="term" value="P:malate metabolic process"/>
    <property type="evidence" value="ECO:0007669"/>
    <property type="project" value="TreeGrafter"/>
</dbReference>
<comment type="subunit">
    <text evidence="4">Homotetramer.</text>
</comment>
<comment type="caution">
    <text evidence="7">The sequence shown here is derived from an EMBL/GenBank/DDBJ whole genome shotgun (WGS) entry which is preliminary data.</text>
</comment>
<dbReference type="GO" id="GO:0008797">
    <property type="term" value="F:aspartate ammonia-lyase activity"/>
    <property type="evidence" value="ECO:0007669"/>
    <property type="project" value="UniProtKB-EC"/>
</dbReference>
<dbReference type="InterPro" id="IPR020557">
    <property type="entry name" value="Fumarate_lyase_CS"/>
</dbReference>
<dbReference type="GO" id="GO:0006106">
    <property type="term" value="P:fumarate metabolic process"/>
    <property type="evidence" value="ECO:0007669"/>
    <property type="project" value="InterPro"/>
</dbReference>
<dbReference type="NCBIfam" id="NF008909">
    <property type="entry name" value="PRK12273.1"/>
    <property type="match status" value="1"/>
</dbReference>
<comment type="pathway">
    <text evidence="4">Carbohydrate metabolism; tricarboxylic acid cycle; (S)-malate from fumarate: step 1/1.</text>
</comment>
<dbReference type="NCBIfam" id="TIGR00979">
    <property type="entry name" value="fumC_II"/>
    <property type="match status" value="1"/>
</dbReference>
<keyword evidence="4" id="KW-0963">Cytoplasm</keyword>
<dbReference type="InterPro" id="IPR000362">
    <property type="entry name" value="Fumarate_lyase_fam"/>
</dbReference>
<dbReference type="GeneID" id="93485669"/>
<comment type="catalytic activity">
    <reaction evidence="1">
        <text>L-aspartate = fumarate + NH4(+)</text>
        <dbReference type="Rhea" id="RHEA:16601"/>
        <dbReference type="ChEBI" id="CHEBI:28938"/>
        <dbReference type="ChEBI" id="CHEBI:29806"/>
        <dbReference type="ChEBI" id="CHEBI:29991"/>
        <dbReference type="EC" id="4.3.1.1"/>
    </reaction>
</comment>
<dbReference type="Pfam" id="PF00206">
    <property type="entry name" value="Lyase_1"/>
    <property type="match status" value="1"/>
</dbReference>
<keyword evidence="4" id="KW-0816">Tricarboxylic acid cycle</keyword>